<evidence type="ECO:0000313" key="2">
    <source>
        <dbReference type="Proteomes" id="UP000038487"/>
    </source>
</evidence>
<accession>A0AB33T4M7</accession>
<comment type="caution">
    <text evidence="1">The sequence shown here is derived from an EMBL/GenBank/DDBJ whole genome shotgun (WGS) entry which is preliminary data.</text>
</comment>
<name>A0AB33T4M7_9MYCO</name>
<protein>
    <submittedName>
        <fullName evidence="1">Uncharacterized protein</fullName>
    </submittedName>
</protein>
<reference evidence="1 2" key="1">
    <citation type="submission" date="2015-03" db="EMBL/GenBank/DDBJ databases">
        <authorList>
            <consortium name="Pathogen Informatics"/>
            <person name="Murphy D."/>
        </authorList>
    </citation>
    <scope>NUCLEOTIDE SEQUENCE [LARGE SCALE GENOMIC DNA]</scope>
    <source>
        <strain evidence="1 2">PAP036</strain>
    </source>
</reference>
<dbReference type="EMBL" id="CSUW01000001">
    <property type="protein sequence ID" value="CPT03382.1"/>
    <property type="molecule type" value="Genomic_DNA"/>
</dbReference>
<proteinExistence type="predicted"/>
<dbReference type="RefSeq" id="WP_327037351.1">
    <property type="nucleotide sequence ID" value="NZ_CSUW01000001.1"/>
</dbReference>
<sequence length="209" mass="22219">MKWIPDTKTLELTARNIAALTAKLDDPASARMLQSGDGKATVHAVETTIAEKSAAAAAEGIVIVTRGQLAELAVEGATVTVDGVTVVSVPDSAHYSSRPSGIVVMPSSGEVLEPDTSHWHLRHVCEVCGKTQILTPAEAFDAGWDYPPRMGQFGVISPRTCGDCPMSETVWAALMLHGRSREDLTEAQLDALARILAEPMSITVDGEDR</sequence>
<organism evidence="1 2">
    <name type="scientific">Mycobacteroides abscessus</name>
    <dbReference type="NCBI Taxonomy" id="36809"/>
    <lineage>
        <taxon>Bacteria</taxon>
        <taxon>Bacillati</taxon>
        <taxon>Actinomycetota</taxon>
        <taxon>Actinomycetes</taxon>
        <taxon>Mycobacteriales</taxon>
        <taxon>Mycobacteriaceae</taxon>
        <taxon>Mycobacteroides</taxon>
    </lineage>
</organism>
<dbReference type="AlphaFoldDB" id="A0AB33T4M7"/>
<gene>
    <name evidence="1" type="ORF">ERS075527_00580</name>
</gene>
<dbReference type="Proteomes" id="UP000038487">
    <property type="component" value="Unassembled WGS sequence"/>
</dbReference>
<evidence type="ECO:0000313" key="1">
    <source>
        <dbReference type="EMBL" id="CPT03382.1"/>
    </source>
</evidence>